<evidence type="ECO:0000313" key="3">
    <source>
        <dbReference type="Proteomes" id="UP000499080"/>
    </source>
</evidence>
<dbReference type="PANTHER" id="PTHR46599:SF3">
    <property type="entry name" value="PIGGYBAC TRANSPOSABLE ELEMENT-DERIVED PROTEIN 4"/>
    <property type="match status" value="1"/>
</dbReference>
<evidence type="ECO:0000313" key="2">
    <source>
        <dbReference type="EMBL" id="GBM56190.1"/>
    </source>
</evidence>
<proteinExistence type="predicted"/>
<reference evidence="2 3" key="1">
    <citation type="journal article" date="2019" name="Sci. Rep.">
        <title>Orb-weaving spider Araneus ventricosus genome elucidates the spidroin gene catalogue.</title>
        <authorList>
            <person name="Kono N."/>
            <person name="Nakamura H."/>
            <person name="Ohtoshi R."/>
            <person name="Moran D.A.P."/>
            <person name="Shinohara A."/>
            <person name="Yoshida Y."/>
            <person name="Fujiwara M."/>
            <person name="Mori M."/>
            <person name="Tomita M."/>
            <person name="Arakawa K."/>
        </authorList>
    </citation>
    <scope>NUCLEOTIDE SEQUENCE [LARGE SCALE GENOMIC DNA]</scope>
</reference>
<dbReference type="PANTHER" id="PTHR46599">
    <property type="entry name" value="PIGGYBAC TRANSPOSABLE ELEMENT-DERIVED PROTEIN 4"/>
    <property type="match status" value="1"/>
</dbReference>
<dbReference type="Proteomes" id="UP000499080">
    <property type="component" value="Unassembled WGS sequence"/>
</dbReference>
<feature type="domain" description="PiggyBac transposable element-derived protein" evidence="1">
    <location>
        <begin position="49"/>
        <end position="187"/>
    </location>
</feature>
<dbReference type="InterPro" id="IPR029526">
    <property type="entry name" value="PGBD"/>
</dbReference>
<gene>
    <name evidence="2" type="ORF">AVEN_35175_1</name>
</gene>
<dbReference type="AlphaFoldDB" id="A0A4Y2GR32"/>
<evidence type="ECO:0000259" key="1">
    <source>
        <dbReference type="Pfam" id="PF13843"/>
    </source>
</evidence>
<organism evidence="2 3">
    <name type="scientific">Araneus ventricosus</name>
    <name type="common">Orbweaver spider</name>
    <name type="synonym">Epeira ventricosa</name>
    <dbReference type="NCBI Taxonomy" id="182803"/>
    <lineage>
        <taxon>Eukaryota</taxon>
        <taxon>Metazoa</taxon>
        <taxon>Ecdysozoa</taxon>
        <taxon>Arthropoda</taxon>
        <taxon>Chelicerata</taxon>
        <taxon>Arachnida</taxon>
        <taxon>Araneae</taxon>
        <taxon>Araneomorphae</taxon>
        <taxon>Entelegynae</taxon>
        <taxon>Araneoidea</taxon>
        <taxon>Araneidae</taxon>
        <taxon>Araneus</taxon>
    </lineage>
</organism>
<comment type="caution">
    <text evidence="2">The sequence shown here is derived from an EMBL/GenBank/DDBJ whole genome shotgun (WGS) entry which is preliminary data.</text>
</comment>
<keyword evidence="3" id="KW-1185">Reference proteome</keyword>
<protein>
    <recommendedName>
        <fullName evidence="1">PiggyBac transposable element-derived protein domain-containing protein</fullName>
    </recommendedName>
</protein>
<sequence length="224" mass="26547">MAVRRLTNMARYLTYDEEMKSLRTFLDTVSTNEESLFDVKEEIDDDEENNNHFSRERDAKSTTEAEMKAFIGLLYISGVHKLSHVNITDVWATDDTGIEIFRNTMSSKQFLFLLRCICFDDIHDRQSRNDIDKLAPIREFFEKFADNCQKCYNVGDYVTIDSKKYKRKIETRKRNGTPNKKAKTLYKRCGECPNKDNKTQYTCEKYQKYRCMEHMASVCRKYTN</sequence>
<name>A0A4Y2GR32_ARAVE</name>
<accession>A0A4Y2GR32</accession>
<dbReference type="Pfam" id="PF13843">
    <property type="entry name" value="DDE_Tnp_1_7"/>
    <property type="match status" value="1"/>
</dbReference>
<dbReference type="OrthoDB" id="6427496at2759"/>
<dbReference type="EMBL" id="BGPR01001533">
    <property type="protein sequence ID" value="GBM56190.1"/>
    <property type="molecule type" value="Genomic_DNA"/>
</dbReference>